<evidence type="ECO:0000259" key="2">
    <source>
        <dbReference type="Pfam" id="PF00535"/>
    </source>
</evidence>
<protein>
    <submittedName>
        <fullName evidence="3">Glycosyltransferase involved in cell wall biosynthesis</fullName>
    </submittedName>
</protein>
<keyword evidence="1" id="KW-0472">Membrane</keyword>
<sequence>MTAPSLPLHEAHEATKSISVVICCYTQQRRRSLADAAETALGQLAPGDELILVVDGNDVLYRDLCTSYGEGVTITQNTFDRGLSGARNTGLETASGDVIVFLDDDARLRPAALDCVRSVFADSAITALGGAVHPSWGAGARPSWFPPEFGWVVGCDYRGLPSDGATIRNPIGAAMAVRRTDLAEVGGFSSRLGRVGTLPTGCEETMMGIALAQRDPSTRIIRRTSFAVSHDVPGDRATVRYFVRRCFHEGRSKAMLTRLCGHRSSLESERAYTTRTLPSGLWHARRQPARMLALTGGLLVTAAGYAVGLIHTAQARKEPSC</sequence>
<dbReference type="PANTHER" id="PTHR43685:SF2">
    <property type="entry name" value="GLYCOSYLTRANSFERASE 2-LIKE DOMAIN-CONTAINING PROTEIN"/>
    <property type="match status" value="1"/>
</dbReference>
<organism evidence="3 4">
    <name type="scientific">Mycolicibacterium iranicum</name>
    <name type="common">Mycobacterium iranicum</name>
    <dbReference type="NCBI Taxonomy" id="912594"/>
    <lineage>
        <taxon>Bacteria</taxon>
        <taxon>Bacillati</taxon>
        <taxon>Actinomycetota</taxon>
        <taxon>Actinomycetes</taxon>
        <taxon>Mycobacteriales</taxon>
        <taxon>Mycobacteriaceae</taxon>
        <taxon>Mycolicibacterium</taxon>
    </lineage>
</organism>
<proteinExistence type="predicted"/>
<dbReference type="InterPro" id="IPR029044">
    <property type="entry name" value="Nucleotide-diphossugar_trans"/>
</dbReference>
<gene>
    <name evidence="3" type="ORF">FHR72_001928</name>
</gene>
<evidence type="ECO:0000313" key="3">
    <source>
        <dbReference type="EMBL" id="MBB2990460.1"/>
    </source>
</evidence>
<dbReference type="AlphaFoldDB" id="A0A839Q2X5"/>
<reference evidence="3 4" key="1">
    <citation type="submission" date="2020-08" db="EMBL/GenBank/DDBJ databases">
        <title>The Agave Microbiome: Exploring the role of microbial communities in plant adaptations to desert environments.</title>
        <authorList>
            <person name="Partida-Martinez L.P."/>
        </authorList>
    </citation>
    <scope>NUCLEOTIDE SEQUENCE [LARGE SCALE GENOMIC DNA]</scope>
    <source>
        <strain evidence="3 4">AT2.18</strain>
    </source>
</reference>
<dbReference type="Pfam" id="PF00535">
    <property type="entry name" value="Glycos_transf_2"/>
    <property type="match status" value="1"/>
</dbReference>
<evidence type="ECO:0000256" key="1">
    <source>
        <dbReference type="SAM" id="Phobius"/>
    </source>
</evidence>
<dbReference type="Proteomes" id="UP000550501">
    <property type="component" value="Unassembled WGS sequence"/>
</dbReference>
<dbReference type="PANTHER" id="PTHR43685">
    <property type="entry name" value="GLYCOSYLTRANSFERASE"/>
    <property type="match status" value="1"/>
</dbReference>
<keyword evidence="3" id="KW-0808">Transferase</keyword>
<dbReference type="GO" id="GO:0016740">
    <property type="term" value="F:transferase activity"/>
    <property type="evidence" value="ECO:0007669"/>
    <property type="project" value="UniProtKB-KW"/>
</dbReference>
<keyword evidence="4" id="KW-1185">Reference proteome</keyword>
<keyword evidence="1" id="KW-1133">Transmembrane helix</keyword>
<dbReference type="RefSeq" id="WP_311736104.1">
    <property type="nucleotide sequence ID" value="NZ_JACHVU010000003.1"/>
</dbReference>
<dbReference type="InterPro" id="IPR001173">
    <property type="entry name" value="Glyco_trans_2-like"/>
</dbReference>
<comment type="caution">
    <text evidence="3">The sequence shown here is derived from an EMBL/GenBank/DDBJ whole genome shotgun (WGS) entry which is preliminary data.</text>
</comment>
<dbReference type="Gene3D" id="3.90.550.10">
    <property type="entry name" value="Spore Coat Polysaccharide Biosynthesis Protein SpsA, Chain A"/>
    <property type="match status" value="1"/>
</dbReference>
<dbReference type="EMBL" id="JACHVU010000003">
    <property type="protein sequence ID" value="MBB2990460.1"/>
    <property type="molecule type" value="Genomic_DNA"/>
</dbReference>
<evidence type="ECO:0000313" key="4">
    <source>
        <dbReference type="Proteomes" id="UP000550501"/>
    </source>
</evidence>
<dbReference type="CDD" id="cd00761">
    <property type="entry name" value="Glyco_tranf_GTA_type"/>
    <property type="match status" value="1"/>
</dbReference>
<accession>A0A839Q2X5</accession>
<feature type="transmembrane region" description="Helical" evidence="1">
    <location>
        <begin position="291"/>
        <end position="310"/>
    </location>
</feature>
<dbReference type="InterPro" id="IPR050834">
    <property type="entry name" value="Glycosyltransf_2"/>
</dbReference>
<dbReference type="SUPFAM" id="SSF53448">
    <property type="entry name" value="Nucleotide-diphospho-sugar transferases"/>
    <property type="match status" value="1"/>
</dbReference>
<keyword evidence="1" id="KW-0812">Transmembrane</keyword>
<feature type="domain" description="Glycosyltransferase 2-like" evidence="2">
    <location>
        <begin position="19"/>
        <end position="182"/>
    </location>
</feature>
<name>A0A839Q2X5_MYCIR</name>